<comment type="caution">
    <text evidence="2">The sequence shown here is derived from an EMBL/GenBank/DDBJ whole genome shotgun (WGS) entry which is preliminary data.</text>
</comment>
<dbReference type="AlphaFoldDB" id="W1YMY8"/>
<dbReference type="EMBL" id="AZMM01002306">
    <property type="protein sequence ID" value="ETJ43681.1"/>
    <property type="molecule type" value="Genomic_DNA"/>
</dbReference>
<evidence type="ECO:0000313" key="2">
    <source>
        <dbReference type="EMBL" id="ETJ43681.1"/>
    </source>
</evidence>
<feature type="region of interest" description="Disordered" evidence="1">
    <location>
        <begin position="24"/>
        <end position="59"/>
    </location>
</feature>
<protein>
    <submittedName>
        <fullName evidence="2">Uncharacterized protein</fullName>
    </submittedName>
</protein>
<proteinExistence type="predicted"/>
<evidence type="ECO:0000256" key="1">
    <source>
        <dbReference type="SAM" id="MobiDB-lite"/>
    </source>
</evidence>
<organism evidence="2">
    <name type="scientific">human gut metagenome</name>
    <dbReference type="NCBI Taxonomy" id="408170"/>
    <lineage>
        <taxon>unclassified sequences</taxon>
        <taxon>metagenomes</taxon>
        <taxon>organismal metagenomes</taxon>
    </lineage>
</organism>
<sequence>RSTQWIVPSRGVTSYCVRFSLTESADPAESADQTESADLTEPADRAAGGDAARVATPAPRRLRLRPSVLGSRGSVAVPLPRRFRW</sequence>
<feature type="non-terminal residue" evidence="2">
    <location>
        <position position="1"/>
    </location>
</feature>
<accession>W1YMY8</accession>
<feature type="non-terminal residue" evidence="2">
    <location>
        <position position="85"/>
    </location>
</feature>
<name>W1YMY8_9ZZZZ</name>
<reference evidence="2" key="1">
    <citation type="submission" date="2013-12" db="EMBL/GenBank/DDBJ databases">
        <title>A Varibaculum cambriense genome reconstructed from a premature infant gut community with otherwise low bacterial novelty that shifts toward anaerobic metabolism during the third week of life.</title>
        <authorList>
            <person name="Brown C.T."/>
            <person name="Sharon I."/>
            <person name="Thomas B.C."/>
            <person name="Castelle C.J."/>
            <person name="Morowitz M.J."/>
            <person name="Banfield J.F."/>
        </authorList>
    </citation>
    <scope>NUCLEOTIDE SEQUENCE</scope>
</reference>
<feature type="compositionally biased region" description="Low complexity" evidence="1">
    <location>
        <begin position="45"/>
        <end position="59"/>
    </location>
</feature>
<gene>
    <name evidence="2" type="ORF">Q604_UNBC02306G0001</name>
</gene>